<dbReference type="GO" id="GO:0003677">
    <property type="term" value="F:DNA binding"/>
    <property type="evidence" value="ECO:0007669"/>
    <property type="project" value="UniProtKB-KW"/>
</dbReference>
<gene>
    <name evidence="3" type="ordered locus">SCATT_22850</name>
</gene>
<dbReference type="STRING" id="1003195.SCATT_22850"/>
<name>G8WQC4_STREN</name>
<keyword evidence="2" id="KW-0233">DNA recombination</keyword>
<dbReference type="InterPro" id="IPR011010">
    <property type="entry name" value="DNA_brk_join_enz"/>
</dbReference>
<evidence type="ECO:0000313" key="3">
    <source>
        <dbReference type="EMBL" id="AEW94656.1"/>
    </source>
</evidence>
<proteinExistence type="predicted"/>
<dbReference type="eggNOG" id="COG0582">
    <property type="taxonomic scope" value="Bacteria"/>
</dbReference>
<keyword evidence="1" id="KW-0238">DNA-binding</keyword>
<dbReference type="PATRIC" id="fig|1003195.29.peg.2291"/>
<evidence type="ECO:0000313" key="4">
    <source>
        <dbReference type="Proteomes" id="UP000007842"/>
    </source>
</evidence>
<dbReference type="OrthoDB" id="4529782at2"/>
<dbReference type="EMBL" id="CP003219">
    <property type="protein sequence ID" value="AEW94656.1"/>
    <property type="molecule type" value="Genomic_DNA"/>
</dbReference>
<dbReference type="Gene3D" id="1.10.150.130">
    <property type="match status" value="1"/>
</dbReference>
<dbReference type="Proteomes" id="UP000007842">
    <property type="component" value="Chromosome"/>
</dbReference>
<dbReference type="KEGG" id="scy:SCATT_22850"/>
<evidence type="ECO:0008006" key="5">
    <source>
        <dbReference type="Google" id="ProtNLM"/>
    </source>
</evidence>
<reference evidence="4" key="1">
    <citation type="submission" date="2011-12" db="EMBL/GenBank/DDBJ databases">
        <title>Complete genome sequence of Streptomyces cattleya strain DSM 46488.</title>
        <authorList>
            <person name="Ou H.-Y."/>
            <person name="Li P."/>
            <person name="Zhao C."/>
            <person name="O'Hagan D."/>
            <person name="Deng Z."/>
        </authorList>
    </citation>
    <scope>NUCLEOTIDE SEQUENCE [LARGE SCALE GENOMIC DNA]</scope>
    <source>
        <strain evidence="4">ATCC 35852 / DSM 46488 / JCM 4925 / NBRC 14057 / NRRL 8057</strain>
    </source>
</reference>
<dbReference type="Gene3D" id="1.10.443.10">
    <property type="entry name" value="Intergrase catalytic core"/>
    <property type="match status" value="1"/>
</dbReference>
<accession>G8WQC4</accession>
<sequence>MAYAEKRVSQAKGKKGKVTWRARYKRPDGTWGSEPGFPTKTTAENWGEEQEAAIRAGRWIDPELSRKHFGVWAKEFMKARQKRSRTNDKRWDLLNEYILPKWQHAPLISITWFDVDSWAQTLPCEDVTRGHAVSLMSTIMTAAVDAQHLLVNPLAGRRRSKEVLTLASAEAKREETAEKWHRPEDVILVAERLGPARGLMVLTAGFTGINWGEGQGLHRSKTLLIRREPYDGGVWTCPVLRIDQEVAESTLRDEDGKKLGDVLALEPVKTKYRIRDIDLPPFLALLWRYHYDDWPFDWMLSTANGKWWRRSNWGKVLRPAADGRPELDRCQGRSARPKWEPIAPGMTMRSLRHTADTYQEQIGVKAPLAYEQAGHKQPGIKGVYQHPTPEMRQERLDGLQEIFERAMRNLGLRTLWGRVDLRKGSPWR</sequence>
<dbReference type="RefSeq" id="WP_014627829.1">
    <property type="nucleotide sequence ID" value="NC_016111.1"/>
</dbReference>
<protein>
    <recommendedName>
        <fullName evidence="5">Integrase</fullName>
    </recommendedName>
</protein>
<dbReference type="InterPro" id="IPR013762">
    <property type="entry name" value="Integrase-like_cat_sf"/>
</dbReference>
<dbReference type="GO" id="GO:0006310">
    <property type="term" value="P:DNA recombination"/>
    <property type="evidence" value="ECO:0007669"/>
    <property type="project" value="UniProtKB-KW"/>
</dbReference>
<dbReference type="HOGENOM" id="CLU_027562_17_5_11"/>
<dbReference type="InterPro" id="IPR010998">
    <property type="entry name" value="Integrase_recombinase_N"/>
</dbReference>
<evidence type="ECO:0000256" key="1">
    <source>
        <dbReference type="ARBA" id="ARBA00023125"/>
    </source>
</evidence>
<evidence type="ECO:0000256" key="2">
    <source>
        <dbReference type="ARBA" id="ARBA00023172"/>
    </source>
</evidence>
<dbReference type="AlphaFoldDB" id="G8WQC4"/>
<dbReference type="GO" id="GO:0015074">
    <property type="term" value="P:DNA integration"/>
    <property type="evidence" value="ECO:0007669"/>
    <property type="project" value="InterPro"/>
</dbReference>
<dbReference type="SUPFAM" id="SSF56349">
    <property type="entry name" value="DNA breaking-rejoining enzymes"/>
    <property type="match status" value="1"/>
</dbReference>
<organism evidence="3 4">
    <name type="scientific">Streptantibioticus cattleyicolor (strain ATCC 35852 / DSM 46488 / JCM 4925 / NBRC 14057 / NRRL 8057)</name>
    <name type="common">Streptomyces cattleya</name>
    <dbReference type="NCBI Taxonomy" id="1003195"/>
    <lineage>
        <taxon>Bacteria</taxon>
        <taxon>Bacillati</taxon>
        <taxon>Actinomycetota</taxon>
        <taxon>Actinomycetes</taxon>
        <taxon>Kitasatosporales</taxon>
        <taxon>Streptomycetaceae</taxon>
        <taxon>Streptantibioticus</taxon>
    </lineage>
</organism>
<keyword evidence="4" id="KW-1185">Reference proteome</keyword>